<dbReference type="OrthoDB" id="2019149at2759"/>
<evidence type="ECO:0000313" key="12">
    <source>
        <dbReference type="EMBL" id="KAH7436674.1"/>
    </source>
</evidence>
<evidence type="ECO:0000256" key="2">
    <source>
        <dbReference type="ARBA" id="ARBA00008891"/>
    </source>
</evidence>
<organism evidence="12 13">
    <name type="scientific">Ceratopteris richardii</name>
    <name type="common">Triangle waterfern</name>
    <dbReference type="NCBI Taxonomy" id="49495"/>
    <lineage>
        <taxon>Eukaryota</taxon>
        <taxon>Viridiplantae</taxon>
        <taxon>Streptophyta</taxon>
        <taxon>Embryophyta</taxon>
        <taxon>Tracheophyta</taxon>
        <taxon>Polypodiopsida</taxon>
        <taxon>Polypodiidae</taxon>
        <taxon>Polypodiales</taxon>
        <taxon>Pteridineae</taxon>
        <taxon>Pteridaceae</taxon>
        <taxon>Parkerioideae</taxon>
        <taxon>Ceratopteris</taxon>
    </lineage>
</organism>
<accession>A0A8T2UTE1</accession>
<dbReference type="GO" id="GO:0042545">
    <property type="term" value="P:cell wall modification"/>
    <property type="evidence" value="ECO:0007669"/>
    <property type="project" value="UniProtKB-UniRule"/>
</dbReference>
<dbReference type="InterPro" id="IPR012334">
    <property type="entry name" value="Pectin_lyas_fold"/>
</dbReference>
<dbReference type="Pfam" id="PF01095">
    <property type="entry name" value="Pectinesterase"/>
    <property type="match status" value="1"/>
</dbReference>
<gene>
    <name evidence="12" type="ORF">KP509_05G030500</name>
</gene>
<evidence type="ECO:0000313" key="13">
    <source>
        <dbReference type="Proteomes" id="UP000825935"/>
    </source>
</evidence>
<dbReference type="Gene3D" id="2.160.20.10">
    <property type="entry name" value="Single-stranded right-handed beta-helix, Pectin lyase-like"/>
    <property type="match status" value="1"/>
</dbReference>
<comment type="catalytic activity">
    <reaction evidence="7 10">
        <text>[(1-&gt;4)-alpha-D-galacturonosyl methyl ester](n) + n H2O = [(1-&gt;4)-alpha-D-galacturonosyl](n) + n methanol + n H(+)</text>
        <dbReference type="Rhea" id="RHEA:22380"/>
        <dbReference type="Rhea" id="RHEA-COMP:14570"/>
        <dbReference type="Rhea" id="RHEA-COMP:14573"/>
        <dbReference type="ChEBI" id="CHEBI:15377"/>
        <dbReference type="ChEBI" id="CHEBI:15378"/>
        <dbReference type="ChEBI" id="CHEBI:17790"/>
        <dbReference type="ChEBI" id="CHEBI:140522"/>
        <dbReference type="ChEBI" id="CHEBI:140523"/>
        <dbReference type="EC" id="3.1.1.11"/>
    </reaction>
</comment>
<evidence type="ECO:0000256" key="5">
    <source>
        <dbReference type="ARBA" id="ARBA00023085"/>
    </source>
</evidence>
<proteinExistence type="inferred from homology"/>
<dbReference type="Proteomes" id="UP000825935">
    <property type="component" value="Chromosome 5"/>
</dbReference>
<comment type="similarity">
    <text evidence="2">Belongs to the pectinesterase family.</text>
</comment>
<dbReference type="PANTHER" id="PTHR31321:SF130">
    <property type="entry name" value="PECTINESTERASE CATALYTIC DOMAIN-CONTAINING PROTEIN"/>
    <property type="match status" value="1"/>
</dbReference>
<evidence type="ECO:0000259" key="11">
    <source>
        <dbReference type="Pfam" id="PF01095"/>
    </source>
</evidence>
<comment type="pathway">
    <text evidence="1 10">Glycan metabolism; pectin degradation; 2-dehydro-3-deoxy-D-gluconate from pectin: step 1/5.</text>
</comment>
<comment type="caution">
    <text evidence="12">The sequence shown here is derived from an EMBL/GenBank/DDBJ whole genome shotgun (WGS) entry which is preliminary data.</text>
</comment>
<dbReference type="EC" id="3.1.1.11" evidence="3 10"/>
<dbReference type="PANTHER" id="PTHR31321">
    <property type="entry name" value="ACYL-COA THIOESTER HYDROLASE YBHC-RELATED"/>
    <property type="match status" value="1"/>
</dbReference>
<feature type="chain" id="PRO_5035968013" description="Pectinesterase" evidence="10">
    <location>
        <begin position="21"/>
        <end position="381"/>
    </location>
</feature>
<feature type="active site" evidence="9">
    <location>
        <position position="239"/>
    </location>
</feature>
<evidence type="ECO:0000256" key="1">
    <source>
        <dbReference type="ARBA" id="ARBA00005184"/>
    </source>
</evidence>
<dbReference type="PROSITE" id="PS00503">
    <property type="entry name" value="PECTINESTERASE_2"/>
    <property type="match status" value="1"/>
</dbReference>
<evidence type="ECO:0000256" key="7">
    <source>
        <dbReference type="ARBA" id="ARBA00047928"/>
    </source>
</evidence>
<keyword evidence="5 10" id="KW-0063">Aspartyl esterase</keyword>
<evidence type="ECO:0000256" key="8">
    <source>
        <dbReference type="ARBA" id="ARBA00057335"/>
    </source>
</evidence>
<dbReference type="SUPFAM" id="SSF51126">
    <property type="entry name" value="Pectin lyase-like"/>
    <property type="match status" value="1"/>
</dbReference>
<dbReference type="InterPro" id="IPR033131">
    <property type="entry name" value="Pectinesterase_Asp_AS"/>
</dbReference>
<evidence type="ECO:0000256" key="6">
    <source>
        <dbReference type="ARBA" id="ARBA00023180"/>
    </source>
</evidence>
<evidence type="ECO:0000256" key="4">
    <source>
        <dbReference type="ARBA" id="ARBA00022801"/>
    </source>
</evidence>
<protein>
    <recommendedName>
        <fullName evidence="3 10">Pectinesterase</fullName>
        <ecNumber evidence="3 10">3.1.1.11</ecNumber>
    </recommendedName>
</protein>
<sequence length="381" mass="41982">MSAFLLLILLSACCIGPCNGRQVREEPPKLTNKSVQHWNNAPSGRGLLRIRDTFPRENPESSAMGVNGLSESLFPTFQQLASSARTIIVDQRGNGQFKTLQAAVDSVPINNNQWVYINIGPGIYREKVTIPYNKPFIALQGAGRENTVITWQDRASVFGTANSATFSVNTPRFIAKGVAFRNAAPPPSPGAYGGQAVAVLLNGDMMAFYECAFFGAQDTLFDYYGRHYFKDCYIEGSIDFIFGHGQSIFKGCHLVVTAQSGYISGSITAQNRNDPDDQGGFVFLNCTIMGTGYVYLGRAWGSYSRVVFLNTYMSNIIVPDGWYDWGQPSRQRTVYYGQYKCSGPGANTDGRVSWSHELSDSEAQPFLQLSFINAGTWLQQA</sequence>
<dbReference type="EMBL" id="CM035410">
    <property type="protein sequence ID" value="KAH7436674.1"/>
    <property type="molecule type" value="Genomic_DNA"/>
</dbReference>
<comment type="function">
    <text evidence="8">Acts in the modification of cell walls via demethylesterification of cell wall pectin.</text>
</comment>
<dbReference type="FunFam" id="2.160.20.10:FF:000013">
    <property type="entry name" value="Pectinesterase"/>
    <property type="match status" value="1"/>
</dbReference>
<dbReference type="OMA" id="FIACRIR"/>
<evidence type="ECO:0000256" key="9">
    <source>
        <dbReference type="PROSITE-ProRule" id="PRU10040"/>
    </source>
</evidence>
<feature type="signal peptide" evidence="10">
    <location>
        <begin position="1"/>
        <end position="20"/>
    </location>
</feature>
<dbReference type="InterPro" id="IPR000070">
    <property type="entry name" value="Pectinesterase_cat"/>
</dbReference>
<dbReference type="GO" id="GO:0045490">
    <property type="term" value="P:pectin catabolic process"/>
    <property type="evidence" value="ECO:0007669"/>
    <property type="project" value="UniProtKB-UniRule"/>
</dbReference>
<dbReference type="GO" id="GO:0030599">
    <property type="term" value="F:pectinesterase activity"/>
    <property type="evidence" value="ECO:0007669"/>
    <property type="project" value="UniProtKB-UniRule"/>
</dbReference>
<evidence type="ECO:0000256" key="3">
    <source>
        <dbReference type="ARBA" id="ARBA00013229"/>
    </source>
</evidence>
<reference evidence="12" key="1">
    <citation type="submission" date="2021-08" db="EMBL/GenBank/DDBJ databases">
        <title>WGS assembly of Ceratopteris richardii.</title>
        <authorList>
            <person name="Marchant D.B."/>
            <person name="Chen G."/>
            <person name="Jenkins J."/>
            <person name="Shu S."/>
            <person name="Leebens-Mack J."/>
            <person name="Grimwood J."/>
            <person name="Schmutz J."/>
            <person name="Soltis P."/>
            <person name="Soltis D."/>
            <person name="Chen Z.-H."/>
        </authorList>
    </citation>
    <scope>NUCLEOTIDE SEQUENCE</scope>
    <source>
        <strain evidence="12">Whitten #5841</strain>
        <tissue evidence="12">Leaf</tissue>
    </source>
</reference>
<keyword evidence="13" id="KW-1185">Reference proteome</keyword>
<feature type="domain" description="Pectinesterase catalytic" evidence="11">
    <location>
        <begin position="87"/>
        <end position="373"/>
    </location>
</feature>
<evidence type="ECO:0000256" key="10">
    <source>
        <dbReference type="RuleBase" id="RU000589"/>
    </source>
</evidence>
<dbReference type="AlphaFoldDB" id="A0A8T2UTE1"/>
<keyword evidence="6" id="KW-0325">Glycoprotein</keyword>
<name>A0A8T2UTE1_CERRI</name>
<keyword evidence="10" id="KW-0732">Signal</keyword>
<dbReference type="InterPro" id="IPR011050">
    <property type="entry name" value="Pectin_lyase_fold/virulence"/>
</dbReference>
<keyword evidence="4 10" id="KW-0378">Hydrolase</keyword>